<accession>A0A377J2B8</accession>
<name>A0A377J2B8_9PAST</name>
<dbReference type="OrthoDB" id="5684572at2"/>
<gene>
    <name evidence="1" type="ORF">NCTC13335_01872</name>
</gene>
<keyword evidence="2" id="KW-1185">Reference proteome</keyword>
<dbReference type="EMBL" id="UGHS01000004">
    <property type="protein sequence ID" value="STO93957.1"/>
    <property type="molecule type" value="Genomic_DNA"/>
</dbReference>
<reference evidence="1 2" key="1">
    <citation type="submission" date="2018-06" db="EMBL/GenBank/DDBJ databases">
        <authorList>
            <consortium name="Pathogen Informatics"/>
            <person name="Doyle S."/>
        </authorList>
    </citation>
    <scope>NUCLEOTIDE SEQUENCE [LARGE SCALE GENOMIC DNA]</scope>
    <source>
        <strain evidence="1 2">NCTC13335</strain>
    </source>
</reference>
<proteinExistence type="predicted"/>
<evidence type="ECO:0000313" key="1">
    <source>
        <dbReference type="EMBL" id="STO93957.1"/>
    </source>
</evidence>
<evidence type="ECO:0000313" key="2">
    <source>
        <dbReference type="Proteomes" id="UP000255264"/>
    </source>
</evidence>
<evidence type="ECO:0008006" key="3">
    <source>
        <dbReference type="Google" id="ProtNLM"/>
    </source>
</evidence>
<protein>
    <recommendedName>
        <fullName evidence="3">Lipoprotein</fullName>
    </recommendedName>
</protein>
<organism evidence="1 2">
    <name type="scientific">Haemophilus pittmaniae</name>
    <dbReference type="NCBI Taxonomy" id="249188"/>
    <lineage>
        <taxon>Bacteria</taxon>
        <taxon>Pseudomonadati</taxon>
        <taxon>Pseudomonadota</taxon>
        <taxon>Gammaproteobacteria</taxon>
        <taxon>Pasteurellales</taxon>
        <taxon>Pasteurellaceae</taxon>
        <taxon>Haemophilus</taxon>
    </lineage>
</organism>
<dbReference type="RefSeq" id="WP_115003526.1">
    <property type="nucleotide sequence ID" value="NZ_JAHAHE010000001.1"/>
</dbReference>
<dbReference type="Proteomes" id="UP000255264">
    <property type="component" value="Unassembled WGS sequence"/>
</dbReference>
<dbReference type="PROSITE" id="PS51257">
    <property type="entry name" value="PROKAR_LIPOPROTEIN"/>
    <property type="match status" value="1"/>
</dbReference>
<dbReference type="AlphaFoldDB" id="A0A377J2B8"/>
<sequence length="194" mass="21771">MKKILGSVLAISLLSGCQLIDQIQSGQSQQQPSKVEITPEQAALFQKLDEQFLRVKGAGQEITFNGETYVKQTQAVKGDYPRFLSLAASVDRENRKAVLSDTFYLNDASMEPTLTAKYLEKNKSTCDLKTLSSDAQTYYACESSKFQRFVALVHKSKNIVSYRSFTAYQQKLTPEQEKAVVKALVDYPFDAISR</sequence>